<proteinExistence type="predicted"/>
<name>A0A8J7GEB8_9ACTN</name>
<sequence>MLTEPTTTVPHASAFGAIDTAWRLLTREPQAALSLDCDDLTLRLRLPAGSLPAGTRSMQYLRDWMLDNPAAALARDVIWRETASRAHSNEPGWVIAALGLAMPALVRCAGILSAGYRGDAADIDGELVAGFLTALRGDDLDLSRPVVYARLCWAGWRAARDLRLADEAEVPLPDFDSVADSRPPEVPWRHVDLLVQRACDLGLLSAQDIRSWIDIRLGGKTLALIAQSQGLEPNALRMRLARADRRIARALADGILTGYASHQAAAHLATAAASSTDAVDHGETVGEGIVALAA</sequence>
<dbReference type="AlphaFoldDB" id="A0A8J7GEB8"/>
<dbReference type="RefSeq" id="WP_197008948.1">
    <property type="nucleotide sequence ID" value="NZ_BONS01000038.1"/>
</dbReference>
<keyword evidence="2" id="KW-1185">Reference proteome</keyword>
<evidence type="ECO:0000313" key="2">
    <source>
        <dbReference type="Proteomes" id="UP000622552"/>
    </source>
</evidence>
<accession>A0A8J7GEB8</accession>
<reference evidence="1" key="1">
    <citation type="submission" date="2020-11" db="EMBL/GenBank/DDBJ databases">
        <title>Sequencing the genomes of 1000 actinobacteria strains.</title>
        <authorList>
            <person name="Klenk H.-P."/>
        </authorList>
    </citation>
    <scope>NUCLEOTIDE SEQUENCE</scope>
    <source>
        <strain evidence="1">DSM 45356</strain>
    </source>
</reference>
<dbReference type="Proteomes" id="UP000622552">
    <property type="component" value="Unassembled WGS sequence"/>
</dbReference>
<evidence type="ECO:0000313" key="1">
    <source>
        <dbReference type="EMBL" id="MBG6136136.1"/>
    </source>
</evidence>
<protein>
    <submittedName>
        <fullName evidence="1">Uncharacterized protein</fullName>
    </submittedName>
</protein>
<comment type="caution">
    <text evidence="1">The sequence shown here is derived from an EMBL/GenBank/DDBJ whole genome shotgun (WGS) entry which is preliminary data.</text>
</comment>
<dbReference type="EMBL" id="JADOUF010000001">
    <property type="protein sequence ID" value="MBG6136136.1"/>
    <property type="molecule type" value="Genomic_DNA"/>
</dbReference>
<gene>
    <name evidence="1" type="ORF">IW245_002330</name>
</gene>
<organism evidence="1 2">
    <name type="scientific">Longispora fulva</name>
    <dbReference type="NCBI Taxonomy" id="619741"/>
    <lineage>
        <taxon>Bacteria</taxon>
        <taxon>Bacillati</taxon>
        <taxon>Actinomycetota</taxon>
        <taxon>Actinomycetes</taxon>
        <taxon>Micromonosporales</taxon>
        <taxon>Micromonosporaceae</taxon>
        <taxon>Longispora</taxon>
    </lineage>
</organism>